<dbReference type="Pfam" id="PF13478">
    <property type="entry name" value="XdhC_C"/>
    <property type="match status" value="1"/>
</dbReference>
<dbReference type="EMBL" id="CP090958">
    <property type="protein sequence ID" value="WGW12865.1"/>
    <property type="molecule type" value="Genomic_DNA"/>
</dbReference>
<dbReference type="PANTHER" id="PTHR30388">
    <property type="entry name" value="ALDEHYDE OXIDOREDUCTASE MOLYBDENUM COFACTOR ASSEMBLY PROTEIN"/>
    <property type="match status" value="1"/>
</dbReference>
<feature type="domain" description="XdhC- CoxI" evidence="2">
    <location>
        <begin position="12"/>
        <end position="78"/>
    </location>
</feature>
<dbReference type="InterPro" id="IPR027051">
    <property type="entry name" value="XdhC_Rossmann_dom"/>
</dbReference>
<protein>
    <submittedName>
        <fullName evidence="4">XdhC family protein</fullName>
    </submittedName>
</protein>
<feature type="domain" description="XdhC- CoxI" evidence="2">
    <location>
        <begin position="117"/>
        <end position="180"/>
    </location>
</feature>
<evidence type="ECO:0000259" key="3">
    <source>
        <dbReference type="Pfam" id="PF13478"/>
    </source>
</evidence>
<proteinExistence type="predicted"/>
<accession>A0ABY8QWW6</accession>
<name>A0ABY8QWW6_9MICO</name>
<gene>
    <name evidence="4" type="ORF">LWF01_03570</name>
</gene>
<dbReference type="PANTHER" id="PTHR30388:SF4">
    <property type="entry name" value="MOLYBDENUM COFACTOR INSERTION CHAPERONE PAOD"/>
    <property type="match status" value="1"/>
</dbReference>
<evidence type="ECO:0000313" key="4">
    <source>
        <dbReference type="EMBL" id="WGW12865.1"/>
    </source>
</evidence>
<dbReference type="RefSeq" id="WP_349639671.1">
    <property type="nucleotide sequence ID" value="NZ_CP090958.1"/>
</dbReference>
<dbReference type="Proteomes" id="UP001209083">
    <property type="component" value="Chromosome"/>
</dbReference>
<dbReference type="InterPro" id="IPR003777">
    <property type="entry name" value="XdhC_CoxI"/>
</dbReference>
<feature type="region of interest" description="Disordered" evidence="1">
    <location>
        <begin position="372"/>
        <end position="406"/>
    </location>
</feature>
<keyword evidence="5" id="KW-1185">Reference proteome</keyword>
<feature type="compositionally biased region" description="Basic and acidic residues" evidence="1">
    <location>
        <begin position="395"/>
        <end position="406"/>
    </location>
</feature>
<dbReference type="InterPro" id="IPR052698">
    <property type="entry name" value="MoCofactor_Util/Proc"/>
</dbReference>
<feature type="domain" description="XdhC Rossmann" evidence="3">
    <location>
        <begin position="203"/>
        <end position="349"/>
    </location>
</feature>
<evidence type="ECO:0000313" key="5">
    <source>
        <dbReference type="Proteomes" id="UP001209083"/>
    </source>
</evidence>
<evidence type="ECO:0000256" key="1">
    <source>
        <dbReference type="SAM" id="MobiDB-lite"/>
    </source>
</evidence>
<evidence type="ECO:0000259" key="2">
    <source>
        <dbReference type="Pfam" id="PF02625"/>
    </source>
</evidence>
<dbReference type="Pfam" id="PF02625">
    <property type="entry name" value="XdhC_CoxI"/>
    <property type="match status" value="2"/>
</dbReference>
<reference evidence="4 5" key="1">
    <citation type="submission" date="2023-05" db="EMBL/GenBank/DDBJ databases">
        <title>Lithophilousrod everest ZFBP1038 complete genpme.</title>
        <authorList>
            <person name="Tian M."/>
        </authorList>
    </citation>
    <scope>NUCLEOTIDE SEQUENCE [LARGE SCALE GENOMIC DNA]</scope>
    <source>
        <strain evidence="4 5">ZFBP1038</strain>
    </source>
</reference>
<dbReference type="Gene3D" id="3.40.50.720">
    <property type="entry name" value="NAD(P)-binding Rossmann-like Domain"/>
    <property type="match status" value="1"/>
</dbReference>
<feature type="compositionally biased region" description="Basic and acidic residues" evidence="1">
    <location>
        <begin position="372"/>
        <end position="382"/>
    </location>
</feature>
<organism evidence="4 5">
    <name type="scientific">Saxibacter everestensis</name>
    <dbReference type="NCBI Taxonomy" id="2909229"/>
    <lineage>
        <taxon>Bacteria</taxon>
        <taxon>Bacillati</taxon>
        <taxon>Actinomycetota</taxon>
        <taxon>Actinomycetes</taxon>
        <taxon>Micrococcales</taxon>
        <taxon>Brevibacteriaceae</taxon>
        <taxon>Saxibacter</taxon>
    </lineage>
</organism>
<sequence>MRDVLDELLAVWRDGETAGVATVVRTMKSAPRLPGAAMLVTPDGTATGSVSGGCVEGAVYELATDVVSTGRPVLERYGVSDDDAFAVGLTCGGIIDIFVQPISKRTFPQLADIAGDIAAGHPVATATVIGHPDESWHGRHLVVWPDRVAGSLGSDRADQAVTDDARGLLATGRNATLTYGPDGERLGEGMEVFVSSFAPRPRMLIFGAIDFASALARQGAFLGYRVTVCDARPVFATPARFPDADEVVVQWPHLYLQSELEAGRIDRRTVLAVLTHDPKFDVPLLQVALTADVGFIGAMGSRRTHDDRLGQLRDLGVTEEQLERLASPIGLDLGARTPEETSVSIAAEIIAQQWGGSGERLSRLPGRIHHDQEAGDELKEQDGVGPDGGAARQPGRVEPEAVVRFH</sequence>